<sequence length="296" mass="32592">MDVLRTPDDRFENLLDWPYAPHYLTITDADGTDLRIHYVDEGPRDGAVVLLMHGEPSWAYLYRHIIRSLVADGRRVIAPDLIGFGRSDKPASRTDYTYERHVAWMSDWLLQLGLTDITLFCQDWGGLIGLRLVAAFPERFAAVVAGNTGLPTGAGLTDGFKAWLEFSQSVPQMPIGMLLNGGSGRDLLPEEIAAYDAPFPDETYKEGARQFPTLVPITPEHGSVAENLAAWKVLETFNKPFVTAFSDGDPVSKGGERIFQERIPGARGQSHVTLSGGHFLQEDSPVAIAALIDNLL</sequence>
<organism evidence="8 9">
    <name type="scientific">Caulobacter ginsengisoli</name>
    <dbReference type="NCBI Taxonomy" id="400775"/>
    <lineage>
        <taxon>Bacteria</taxon>
        <taxon>Pseudomonadati</taxon>
        <taxon>Pseudomonadota</taxon>
        <taxon>Alphaproteobacteria</taxon>
        <taxon>Caulobacterales</taxon>
        <taxon>Caulobacteraceae</taxon>
        <taxon>Caulobacter</taxon>
    </lineage>
</organism>
<gene>
    <name evidence="6" type="primary">dhmA</name>
    <name evidence="8" type="ORF">QO010_002740</name>
</gene>
<protein>
    <recommendedName>
        <fullName evidence="4 6">Haloalkane dehalogenase</fullName>
        <ecNumber evidence="4 6">3.8.1.5</ecNumber>
    </recommendedName>
</protein>
<proteinExistence type="inferred from homology"/>
<evidence type="ECO:0000256" key="1">
    <source>
        <dbReference type="ARBA" id="ARBA00001644"/>
    </source>
</evidence>
<feature type="active site" description="Proton acceptor" evidence="6">
    <location>
        <position position="278"/>
    </location>
</feature>
<evidence type="ECO:0000256" key="6">
    <source>
        <dbReference type="HAMAP-Rule" id="MF_01230"/>
    </source>
</evidence>
<keyword evidence="9" id="KW-1185">Reference proteome</keyword>
<evidence type="ECO:0000313" key="9">
    <source>
        <dbReference type="Proteomes" id="UP001228905"/>
    </source>
</evidence>
<dbReference type="Proteomes" id="UP001228905">
    <property type="component" value="Unassembled WGS sequence"/>
</dbReference>
<dbReference type="InterPro" id="IPR000073">
    <property type="entry name" value="AB_hydrolase_1"/>
</dbReference>
<keyword evidence="5 6" id="KW-0378">Hydrolase</keyword>
<dbReference type="NCBIfam" id="NF002043">
    <property type="entry name" value="PRK00870.1"/>
    <property type="match status" value="1"/>
</dbReference>
<dbReference type="EMBL" id="JAUSVS010000005">
    <property type="protein sequence ID" value="MDQ0464956.1"/>
    <property type="molecule type" value="Genomic_DNA"/>
</dbReference>
<dbReference type="PRINTS" id="PR00412">
    <property type="entry name" value="EPOXHYDRLASE"/>
</dbReference>
<dbReference type="SUPFAM" id="SSF53474">
    <property type="entry name" value="alpha/beta-Hydrolases"/>
    <property type="match status" value="1"/>
</dbReference>
<feature type="active site" description="Proton donor" evidence="6">
    <location>
        <position position="249"/>
    </location>
</feature>
<feature type="active site" description="Nucleophile" evidence="6">
    <location>
        <position position="123"/>
    </location>
</feature>
<evidence type="ECO:0000259" key="7">
    <source>
        <dbReference type="Pfam" id="PF00561"/>
    </source>
</evidence>
<dbReference type="RefSeq" id="WP_307349987.1">
    <property type="nucleotide sequence ID" value="NZ_JAUSVS010000005.1"/>
</dbReference>
<dbReference type="PRINTS" id="PR00111">
    <property type="entry name" value="ABHYDROLASE"/>
</dbReference>
<comment type="function">
    <text evidence="6">Catalyzes hydrolytic cleavage of carbon-halogen bonds in halogenated aliphatic compounds, leading to the formation of the corresponding primary alcohols, halide ions and protons.</text>
</comment>
<dbReference type="Gene3D" id="3.40.50.1820">
    <property type="entry name" value="alpha/beta hydrolase"/>
    <property type="match status" value="1"/>
</dbReference>
<dbReference type="HAMAP" id="MF_01230">
    <property type="entry name" value="Haloalk_dehal_type1"/>
    <property type="match status" value="1"/>
</dbReference>
<reference evidence="8 9" key="1">
    <citation type="submission" date="2023-07" db="EMBL/GenBank/DDBJ databases">
        <title>Genomic Encyclopedia of Type Strains, Phase IV (KMG-IV): sequencing the most valuable type-strain genomes for metagenomic binning, comparative biology and taxonomic classification.</title>
        <authorList>
            <person name="Goeker M."/>
        </authorList>
    </citation>
    <scope>NUCLEOTIDE SEQUENCE [LARGE SCALE GENOMIC DNA]</scope>
    <source>
        <strain evidence="8 9">DSM 18695</strain>
    </source>
</reference>
<evidence type="ECO:0000256" key="5">
    <source>
        <dbReference type="ARBA" id="ARBA00022801"/>
    </source>
</evidence>
<evidence type="ECO:0000313" key="8">
    <source>
        <dbReference type="EMBL" id="MDQ0464956.1"/>
    </source>
</evidence>
<name>A0ABU0IUC5_9CAUL</name>
<dbReference type="GO" id="GO:0018786">
    <property type="term" value="F:haloalkane dehalogenase activity"/>
    <property type="evidence" value="ECO:0007669"/>
    <property type="project" value="UniProtKB-EC"/>
</dbReference>
<accession>A0ABU0IUC5</accession>
<dbReference type="InterPro" id="IPR023489">
    <property type="entry name" value="Haloalkane_dehalogenase_1"/>
</dbReference>
<evidence type="ECO:0000256" key="3">
    <source>
        <dbReference type="ARBA" id="ARBA00011245"/>
    </source>
</evidence>
<dbReference type="InterPro" id="IPR029058">
    <property type="entry name" value="AB_hydrolase_fold"/>
</dbReference>
<dbReference type="InterPro" id="IPR050266">
    <property type="entry name" value="AB_hydrolase_sf"/>
</dbReference>
<feature type="domain" description="AB hydrolase-1" evidence="7">
    <location>
        <begin position="48"/>
        <end position="163"/>
    </location>
</feature>
<dbReference type="Pfam" id="PF00561">
    <property type="entry name" value="Abhydrolase_1"/>
    <property type="match status" value="1"/>
</dbReference>
<comment type="caution">
    <text evidence="8">The sequence shown here is derived from an EMBL/GenBank/DDBJ whole genome shotgun (WGS) entry which is preliminary data.</text>
</comment>
<comment type="similarity">
    <text evidence="2 6">Belongs to the haloalkane dehalogenase family. Type 1 subfamily.</text>
</comment>
<comment type="catalytic activity">
    <reaction evidence="1 6">
        <text>1-haloalkane + H2O = a halide anion + a primary alcohol + H(+)</text>
        <dbReference type="Rhea" id="RHEA:19081"/>
        <dbReference type="ChEBI" id="CHEBI:15377"/>
        <dbReference type="ChEBI" id="CHEBI:15378"/>
        <dbReference type="ChEBI" id="CHEBI:15734"/>
        <dbReference type="ChEBI" id="CHEBI:16042"/>
        <dbReference type="ChEBI" id="CHEBI:18060"/>
        <dbReference type="EC" id="3.8.1.5"/>
    </reaction>
</comment>
<dbReference type="PANTHER" id="PTHR43798">
    <property type="entry name" value="MONOACYLGLYCEROL LIPASE"/>
    <property type="match status" value="1"/>
</dbReference>
<evidence type="ECO:0000256" key="2">
    <source>
        <dbReference type="ARBA" id="ARBA00008794"/>
    </source>
</evidence>
<dbReference type="EC" id="3.8.1.5" evidence="4 6"/>
<comment type="subunit">
    <text evidence="3 6">Monomer.</text>
</comment>
<evidence type="ECO:0000256" key="4">
    <source>
        <dbReference type="ARBA" id="ARBA00012065"/>
    </source>
</evidence>
<dbReference type="PANTHER" id="PTHR43798:SF24">
    <property type="entry name" value="CIS-3-ALKYL-4-ALKYLOXETAN-2-ONE DECARBOXYLASE"/>
    <property type="match status" value="1"/>
</dbReference>
<dbReference type="InterPro" id="IPR000639">
    <property type="entry name" value="Epox_hydrolase-like"/>
</dbReference>